<dbReference type="EMBL" id="JBHOMY010000036">
    <property type="protein sequence ID" value="MFC1457908.1"/>
    <property type="molecule type" value="Genomic_DNA"/>
</dbReference>
<proteinExistence type="predicted"/>
<gene>
    <name evidence="1" type="ORF">ACETIH_14530</name>
</gene>
<accession>A0ABV6Y9G8</accession>
<reference evidence="1 2" key="1">
    <citation type="submission" date="2024-09" db="EMBL/GenBank/DDBJ databases">
        <title>Nodulacao em especies de Leguminosae Basais da Amazonia e Caracterizacao dos Rizobios e Bacterias Associadas aos Nodulos.</title>
        <authorList>
            <person name="Jambeiro I.C.A."/>
            <person name="Lopes I.S."/>
            <person name="Aguiar E.R.G.R."/>
            <person name="Santos A.F.J."/>
            <person name="Dos Santos J.M.F."/>
            <person name="Gross E."/>
        </authorList>
    </citation>
    <scope>NUCLEOTIDE SEQUENCE [LARGE SCALE GENOMIC DNA]</scope>
    <source>
        <strain evidence="1 2">BRUESC1165</strain>
    </source>
</reference>
<dbReference type="RefSeq" id="WP_203275350.1">
    <property type="nucleotide sequence ID" value="NZ_JAFBID010000108.1"/>
</dbReference>
<protein>
    <submittedName>
        <fullName evidence="1">Uncharacterized protein</fullName>
    </submittedName>
</protein>
<organism evidence="1 2">
    <name type="scientific">Microvirga arabica</name>
    <dbReference type="NCBI Taxonomy" id="1128671"/>
    <lineage>
        <taxon>Bacteria</taxon>
        <taxon>Pseudomonadati</taxon>
        <taxon>Pseudomonadota</taxon>
        <taxon>Alphaproteobacteria</taxon>
        <taxon>Hyphomicrobiales</taxon>
        <taxon>Methylobacteriaceae</taxon>
        <taxon>Microvirga</taxon>
    </lineage>
</organism>
<comment type="caution">
    <text evidence="1">The sequence shown here is derived from an EMBL/GenBank/DDBJ whole genome shotgun (WGS) entry which is preliminary data.</text>
</comment>
<dbReference type="Proteomes" id="UP001593940">
    <property type="component" value="Unassembled WGS sequence"/>
</dbReference>
<name>A0ABV6Y9G8_9HYPH</name>
<evidence type="ECO:0000313" key="1">
    <source>
        <dbReference type="EMBL" id="MFC1457908.1"/>
    </source>
</evidence>
<sequence length="74" mass="8216">MSDQKIVSARITPISRSPFGPLPEVHATLEDGNEVMLFDHYPGETSFSSSEFVGLTEAEGRNLKFQKDVAFLRS</sequence>
<evidence type="ECO:0000313" key="2">
    <source>
        <dbReference type="Proteomes" id="UP001593940"/>
    </source>
</evidence>
<keyword evidence="2" id="KW-1185">Reference proteome</keyword>